<reference evidence="1" key="1">
    <citation type="submission" date="2021-03" db="EMBL/GenBank/DDBJ databases">
        <authorList>
            <person name="Li Z."/>
            <person name="Yang C."/>
        </authorList>
    </citation>
    <scope>NUCLEOTIDE SEQUENCE</scope>
    <source>
        <strain evidence="1">Dzin_1.0</strain>
        <tissue evidence="1">Leaf</tissue>
    </source>
</reference>
<evidence type="ECO:0000313" key="2">
    <source>
        <dbReference type="Proteomes" id="UP001085076"/>
    </source>
</evidence>
<proteinExistence type="predicted"/>
<dbReference type="AlphaFoldDB" id="A0A9D5D9X4"/>
<comment type="caution">
    <text evidence="1">The sequence shown here is derived from an EMBL/GenBank/DDBJ whole genome shotgun (WGS) entry which is preliminary data.</text>
</comment>
<sequence>MTHSPSILKRIDRDFQSTFILPTEDSHFIPRITSALPNCRGRKSSTTSRFCKVRTTPRQIPAPLVVIPVPIITPYSVVSLRGNPSLSTIAEEMKLCVAPQSTSTTTSCCAIRPLTFIA</sequence>
<protein>
    <submittedName>
        <fullName evidence="1">Uncharacterized protein</fullName>
    </submittedName>
</protein>
<organism evidence="1 2">
    <name type="scientific">Dioscorea zingiberensis</name>
    <dbReference type="NCBI Taxonomy" id="325984"/>
    <lineage>
        <taxon>Eukaryota</taxon>
        <taxon>Viridiplantae</taxon>
        <taxon>Streptophyta</taxon>
        <taxon>Embryophyta</taxon>
        <taxon>Tracheophyta</taxon>
        <taxon>Spermatophyta</taxon>
        <taxon>Magnoliopsida</taxon>
        <taxon>Liliopsida</taxon>
        <taxon>Dioscoreales</taxon>
        <taxon>Dioscoreaceae</taxon>
        <taxon>Dioscorea</taxon>
    </lineage>
</organism>
<reference evidence="1" key="2">
    <citation type="journal article" date="2022" name="Hortic Res">
        <title>The genome of Dioscorea zingiberensis sheds light on the biosynthesis, origin and evolution of the medicinally important diosgenin saponins.</title>
        <authorList>
            <person name="Li Y."/>
            <person name="Tan C."/>
            <person name="Li Z."/>
            <person name="Guo J."/>
            <person name="Li S."/>
            <person name="Chen X."/>
            <person name="Wang C."/>
            <person name="Dai X."/>
            <person name="Yang H."/>
            <person name="Song W."/>
            <person name="Hou L."/>
            <person name="Xu J."/>
            <person name="Tong Z."/>
            <person name="Xu A."/>
            <person name="Yuan X."/>
            <person name="Wang W."/>
            <person name="Yang Q."/>
            <person name="Chen L."/>
            <person name="Sun Z."/>
            <person name="Wang K."/>
            <person name="Pan B."/>
            <person name="Chen J."/>
            <person name="Bao Y."/>
            <person name="Liu F."/>
            <person name="Qi X."/>
            <person name="Gang D.R."/>
            <person name="Wen J."/>
            <person name="Li J."/>
        </authorList>
    </citation>
    <scope>NUCLEOTIDE SEQUENCE</scope>
    <source>
        <strain evidence="1">Dzin_1.0</strain>
    </source>
</reference>
<gene>
    <name evidence="1" type="ORF">J5N97_006237</name>
</gene>
<dbReference type="EMBL" id="JAGGNH010000001">
    <property type="protein sequence ID" value="KAJ0987881.1"/>
    <property type="molecule type" value="Genomic_DNA"/>
</dbReference>
<evidence type="ECO:0000313" key="1">
    <source>
        <dbReference type="EMBL" id="KAJ0987881.1"/>
    </source>
</evidence>
<dbReference type="Proteomes" id="UP001085076">
    <property type="component" value="Miscellaneous, Linkage group lg01"/>
</dbReference>
<keyword evidence="2" id="KW-1185">Reference proteome</keyword>
<accession>A0A9D5D9X4</accession>
<name>A0A9D5D9X4_9LILI</name>